<reference evidence="1" key="2">
    <citation type="journal article" date="2015" name="Data Brief">
        <title>Shoot transcriptome of the giant reed, Arundo donax.</title>
        <authorList>
            <person name="Barrero R.A."/>
            <person name="Guerrero F.D."/>
            <person name="Moolhuijzen P."/>
            <person name="Goolsby J.A."/>
            <person name="Tidwell J."/>
            <person name="Bellgard S.E."/>
            <person name="Bellgard M.I."/>
        </authorList>
    </citation>
    <scope>NUCLEOTIDE SEQUENCE</scope>
    <source>
        <tissue evidence="1">Shoot tissue taken approximately 20 cm above the soil surface</tissue>
    </source>
</reference>
<organism evidence="1">
    <name type="scientific">Arundo donax</name>
    <name type="common">Giant reed</name>
    <name type="synonym">Donax arundinaceus</name>
    <dbReference type="NCBI Taxonomy" id="35708"/>
    <lineage>
        <taxon>Eukaryota</taxon>
        <taxon>Viridiplantae</taxon>
        <taxon>Streptophyta</taxon>
        <taxon>Embryophyta</taxon>
        <taxon>Tracheophyta</taxon>
        <taxon>Spermatophyta</taxon>
        <taxon>Magnoliopsida</taxon>
        <taxon>Liliopsida</taxon>
        <taxon>Poales</taxon>
        <taxon>Poaceae</taxon>
        <taxon>PACMAD clade</taxon>
        <taxon>Arundinoideae</taxon>
        <taxon>Arundineae</taxon>
        <taxon>Arundo</taxon>
    </lineage>
</organism>
<accession>A0A0A9APY0</accession>
<evidence type="ECO:0000313" key="1">
    <source>
        <dbReference type="EMBL" id="JAD49107.1"/>
    </source>
</evidence>
<protein>
    <submittedName>
        <fullName evidence="1">Uncharacterized protein</fullName>
    </submittedName>
</protein>
<dbReference type="EMBL" id="GBRH01248788">
    <property type="protein sequence ID" value="JAD49107.1"/>
    <property type="molecule type" value="Transcribed_RNA"/>
</dbReference>
<dbReference type="AlphaFoldDB" id="A0A0A9APY0"/>
<reference evidence="1" key="1">
    <citation type="submission" date="2014-09" db="EMBL/GenBank/DDBJ databases">
        <authorList>
            <person name="Magalhaes I.L.F."/>
            <person name="Oliveira U."/>
            <person name="Santos F.R."/>
            <person name="Vidigal T.H.D.A."/>
            <person name="Brescovit A.D."/>
            <person name="Santos A.J."/>
        </authorList>
    </citation>
    <scope>NUCLEOTIDE SEQUENCE</scope>
    <source>
        <tissue evidence="1">Shoot tissue taken approximately 20 cm above the soil surface</tissue>
    </source>
</reference>
<sequence length="42" mass="4756">MFLFTAPVTPKSAQIQWHPPVGKHNSTMFITQCSCATRLCYL</sequence>
<proteinExistence type="predicted"/>
<name>A0A0A9APY0_ARUDO</name>